<dbReference type="Proteomes" id="UP000677228">
    <property type="component" value="Unassembled WGS sequence"/>
</dbReference>
<dbReference type="EMBL" id="CAJOBA010056860">
    <property type="protein sequence ID" value="CAF4295754.1"/>
    <property type="molecule type" value="Genomic_DNA"/>
</dbReference>
<dbReference type="Gene3D" id="3.40.1350.10">
    <property type="match status" value="1"/>
</dbReference>
<dbReference type="EMBL" id="CAJOBC010001295">
    <property type="protein sequence ID" value="CAF3669829.1"/>
    <property type="molecule type" value="Genomic_DNA"/>
</dbReference>
<comment type="similarity">
    <text evidence="2">Belongs to the SEN15 family.</text>
</comment>
<evidence type="ECO:0000256" key="6">
    <source>
        <dbReference type="ARBA" id="ARBA00022694"/>
    </source>
</evidence>
<organism evidence="8 12">
    <name type="scientific">Didymodactylos carnosus</name>
    <dbReference type="NCBI Taxonomy" id="1234261"/>
    <lineage>
        <taxon>Eukaryota</taxon>
        <taxon>Metazoa</taxon>
        <taxon>Spiralia</taxon>
        <taxon>Gnathifera</taxon>
        <taxon>Rotifera</taxon>
        <taxon>Eurotatoria</taxon>
        <taxon>Bdelloidea</taxon>
        <taxon>Philodinida</taxon>
        <taxon>Philodinidae</taxon>
        <taxon>Didymodactylos</taxon>
    </lineage>
</organism>
<keyword evidence="5" id="KW-0963">Cytoplasm</keyword>
<evidence type="ECO:0000259" key="7">
    <source>
        <dbReference type="Pfam" id="PF09631"/>
    </source>
</evidence>
<evidence type="ECO:0000313" key="12">
    <source>
        <dbReference type="Proteomes" id="UP000663829"/>
    </source>
</evidence>
<dbReference type="OrthoDB" id="10002170at2759"/>
<dbReference type="InterPro" id="IPR036167">
    <property type="entry name" value="tRNA_intron_Endo_cat-like_sf"/>
</dbReference>
<dbReference type="Pfam" id="PF14974">
    <property type="entry name" value="P_C10"/>
    <property type="match status" value="1"/>
</dbReference>
<dbReference type="GO" id="GO:0006388">
    <property type="term" value="P:tRNA splicing, via endonucleolytic cleavage and ligation"/>
    <property type="evidence" value="ECO:0007669"/>
    <property type="project" value="InterPro"/>
</dbReference>
<dbReference type="Proteomes" id="UP000663829">
    <property type="component" value="Unassembled WGS sequence"/>
</dbReference>
<keyword evidence="6" id="KW-0819">tRNA processing</keyword>
<protein>
    <recommendedName>
        <fullName evidence="4">Protein C10</fullName>
    </recommendedName>
</protein>
<feature type="non-terminal residue" evidence="8">
    <location>
        <position position="1"/>
    </location>
</feature>
<evidence type="ECO:0000256" key="3">
    <source>
        <dbReference type="ARBA" id="ARBA00007083"/>
    </source>
</evidence>
<dbReference type="SUPFAM" id="SSF53032">
    <property type="entry name" value="tRNA-intron endonuclease catalytic domain-like"/>
    <property type="match status" value="1"/>
</dbReference>
<name>A0A813YHA8_9BILA</name>
<evidence type="ECO:0000256" key="2">
    <source>
        <dbReference type="ARBA" id="ARBA00006091"/>
    </source>
</evidence>
<evidence type="ECO:0000313" key="11">
    <source>
        <dbReference type="EMBL" id="CAF4295754.1"/>
    </source>
</evidence>
<dbReference type="PANTHER" id="PTHR13463">
    <property type="entry name" value="PROTEIN C10"/>
    <property type="match status" value="1"/>
</dbReference>
<dbReference type="Proteomes" id="UP000681722">
    <property type="component" value="Unassembled WGS sequence"/>
</dbReference>
<evidence type="ECO:0000313" key="8">
    <source>
        <dbReference type="EMBL" id="CAF0884276.1"/>
    </source>
</evidence>
<gene>
    <name evidence="8" type="ORF">GPM918_LOCUS7776</name>
    <name evidence="9" type="ORF">OVA965_LOCUS37226</name>
    <name evidence="10" type="ORF">SRO942_LOCUS7776</name>
    <name evidence="11" type="ORF">TMI583_LOCUS38293</name>
</gene>
<feature type="domain" description="tRNA-splicing endonuclease subunit Sen15" evidence="7">
    <location>
        <begin position="3"/>
        <end position="88"/>
    </location>
</feature>
<reference evidence="8" key="1">
    <citation type="submission" date="2021-02" db="EMBL/GenBank/DDBJ databases">
        <authorList>
            <person name="Nowell W R."/>
        </authorList>
    </citation>
    <scope>NUCLEOTIDE SEQUENCE</scope>
</reference>
<evidence type="ECO:0000256" key="1">
    <source>
        <dbReference type="ARBA" id="ARBA00004496"/>
    </source>
</evidence>
<comment type="similarity">
    <text evidence="3">Belongs to the UPF0456 family.</text>
</comment>
<dbReference type="GO" id="GO:0005737">
    <property type="term" value="C:cytoplasm"/>
    <property type="evidence" value="ECO:0007669"/>
    <property type="project" value="UniProtKB-SubCell"/>
</dbReference>
<dbReference type="GO" id="GO:0005634">
    <property type="term" value="C:nucleus"/>
    <property type="evidence" value="ECO:0007669"/>
    <property type="project" value="UniProtKB-ARBA"/>
</dbReference>
<evidence type="ECO:0000256" key="5">
    <source>
        <dbReference type="ARBA" id="ARBA00022490"/>
    </source>
</evidence>
<dbReference type="AlphaFoldDB" id="A0A813YHA8"/>
<dbReference type="GO" id="GO:0003676">
    <property type="term" value="F:nucleic acid binding"/>
    <property type="evidence" value="ECO:0007669"/>
    <property type="project" value="InterPro"/>
</dbReference>
<dbReference type="EMBL" id="CAJNOK010034805">
    <property type="protein sequence ID" value="CAF1507587.1"/>
    <property type="molecule type" value="Genomic_DNA"/>
</dbReference>
<evidence type="ECO:0000256" key="4">
    <source>
        <dbReference type="ARBA" id="ARBA00020502"/>
    </source>
</evidence>
<dbReference type="EMBL" id="CAJNOQ010001295">
    <property type="protein sequence ID" value="CAF0884276.1"/>
    <property type="molecule type" value="Genomic_DNA"/>
</dbReference>
<accession>A0A813YHA8</accession>
<comment type="subcellular location">
    <subcellularLocation>
        <location evidence="1">Cytoplasm</location>
    </subcellularLocation>
</comment>
<keyword evidence="12" id="KW-1185">Reference proteome</keyword>
<evidence type="ECO:0000313" key="10">
    <source>
        <dbReference type="EMBL" id="CAF3669829.1"/>
    </source>
</evidence>
<dbReference type="Proteomes" id="UP000682733">
    <property type="component" value="Unassembled WGS sequence"/>
</dbReference>
<dbReference type="GO" id="GO:0009791">
    <property type="term" value="P:post-embryonic development"/>
    <property type="evidence" value="ECO:0007669"/>
    <property type="project" value="TreeGrafter"/>
</dbReference>
<sequence>TGRHWKILNVHYYVGKKVIFFLGSQQTTQPLVFILPVSSDDAYSTDELFNLTKNLKEYVTHQHVQSVLLAIISNDFTISYYKLTNGLFSDNHLSMPSQTQMEIQLRSSTSEKRSLSNVDDEPIVEQIKFPRINEDKEEELILQLYQPDELEVICQEILDMFDKPENITQLREARLCSANDAVIYMNCIFPKLARLQSTVLEKHGFNKNDGNVLFTLLVKQNLSKSTKLHGLYSEIRGYFIPPI</sequence>
<evidence type="ECO:0000313" key="9">
    <source>
        <dbReference type="EMBL" id="CAF1507587.1"/>
    </source>
</evidence>
<comment type="caution">
    <text evidence="8">The sequence shown here is derived from an EMBL/GenBank/DDBJ whole genome shotgun (WGS) entry which is preliminary data.</text>
</comment>
<dbReference type="PANTHER" id="PTHR13463:SF3">
    <property type="entry name" value="PROTEIN C10"/>
    <property type="match status" value="1"/>
</dbReference>
<dbReference type="Pfam" id="PF09631">
    <property type="entry name" value="Sen15"/>
    <property type="match status" value="1"/>
</dbReference>
<dbReference type="InterPro" id="IPR018593">
    <property type="entry name" value="tRNA-endonuc_su_Sen15"/>
</dbReference>
<dbReference type="InterPro" id="IPR011856">
    <property type="entry name" value="tRNA_endonuc-like_dom_sf"/>
</dbReference>
<proteinExistence type="inferred from homology"/>
<dbReference type="InterPro" id="IPR026317">
    <property type="entry name" value="P_C10"/>
</dbReference>